<gene>
    <name evidence="2" type="ORF">SSX86_013363</name>
</gene>
<keyword evidence="1" id="KW-0812">Transmembrane</keyword>
<dbReference type="PANTHER" id="PTHR31170:SF25">
    <property type="entry name" value="BNAA09G04570D PROTEIN"/>
    <property type="match status" value="1"/>
</dbReference>
<keyword evidence="1" id="KW-0472">Membrane</keyword>
<dbReference type="Proteomes" id="UP001408789">
    <property type="component" value="Unassembled WGS sequence"/>
</dbReference>
<dbReference type="Pfam" id="PF03140">
    <property type="entry name" value="DUF247"/>
    <property type="match status" value="1"/>
</dbReference>
<dbReference type="AlphaFoldDB" id="A0AAP0DAI4"/>
<evidence type="ECO:0000313" key="3">
    <source>
        <dbReference type="Proteomes" id="UP001408789"/>
    </source>
</evidence>
<sequence>MSEQDSLVHIDIGKKEMIIESIISASTNVNVDASVTPPPTSSTVKIQRVPQKVRETGDYEKEYVPKVVSIGPYHFGNPKLQVVEKLKPVCTMKLLRNSDSTLRSLYDKLGDPQMVLELKGFYEEHSTYMFCDEDFTKMMLLDSCFILYCIVLTFFGAPQELLELGDQIYYIKRDFFLLENQIPFKVLREVTELVSMPAYTLWPFVYGTIFSSLRPPKILKWLRAVNVYTRYSRETWESYSSESPDHLLHLLHLIVTEKVKAHTAENLSWNIGEHDDNMCNFGTANELVDMGIQFKPSRDSRPRACVKFVKGCLELPPIKVDESTKAKWLNLIAFEKGSCAIYDSWVASYVCFLHSLIEQPEDVKVLRKAWVLGNFSGRSKDVVKLFDEIATGLVPDNFAYLIVKNKIQVHYESWRNTLLSQLKHEYIKSPWSFLALVGASLALFLTAVQTYFTVWSPGQKQM</sequence>
<evidence type="ECO:0000256" key="1">
    <source>
        <dbReference type="SAM" id="Phobius"/>
    </source>
</evidence>
<proteinExistence type="predicted"/>
<accession>A0AAP0DAI4</accession>
<protein>
    <submittedName>
        <fullName evidence="2">Uncharacterized protein</fullName>
    </submittedName>
</protein>
<dbReference type="InterPro" id="IPR004158">
    <property type="entry name" value="DUF247_pln"/>
</dbReference>
<dbReference type="EMBL" id="JBCNJP010000014">
    <property type="protein sequence ID" value="KAK9069247.1"/>
    <property type="molecule type" value="Genomic_DNA"/>
</dbReference>
<keyword evidence="3" id="KW-1185">Reference proteome</keyword>
<reference evidence="2 3" key="1">
    <citation type="submission" date="2024-04" db="EMBL/GenBank/DDBJ databases">
        <title>The reference genome of an endangered Asteraceae, Deinandra increscens subsp. villosa, native to the Central Coast of California.</title>
        <authorList>
            <person name="Guilliams M."/>
            <person name="Hasenstab-Lehman K."/>
            <person name="Meyer R."/>
            <person name="Mcevoy S."/>
        </authorList>
    </citation>
    <scope>NUCLEOTIDE SEQUENCE [LARGE SCALE GENOMIC DNA]</scope>
    <source>
        <tissue evidence="2">Leaf</tissue>
    </source>
</reference>
<keyword evidence="1" id="KW-1133">Transmembrane helix</keyword>
<organism evidence="2 3">
    <name type="scientific">Deinandra increscens subsp. villosa</name>
    <dbReference type="NCBI Taxonomy" id="3103831"/>
    <lineage>
        <taxon>Eukaryota</taxon>
        <taxon>Viridiplantae</taxon>
        <taxon>Streptophyta</taxon>
        <taxon>Embryophyta</taxon>
        <taxon>Tracheophyta</taxon>
        <taxon>Spermatophyta</taxon>
        <taxon>Magnoliopsida</taxon>
        <taxon>eudicotyledons</taxon>
        <taxon>Gunneridae</taxon>
        <taxon>Pentapetalae</taxon>
        <taxon>asterids</taxon>
        <taxon>campanulids</taxon>
        <taxon>Asterales</taxon>
        <taxon>Asteraceae</taxon>
        <taxon>Asteroideae</taxon>
        <taxon>Heliantheae alliance</taxon>
        <taxon>Madieae</taxon>
        <taxon>Madiinae</taxon>
        <taxon>Deinandra</taxon>
    </lineage>
</organism>
<dbReference type="PANTHER" id="PTHR31170">
    <property type="entry name" value="BNAC04G53230D PROTEIN"/>
    <property type="match status" value="1"/>
</dbReference>
<comment type="caution">
    <text evidence="2">The sequence shown here is derived from an EMBL/GenBank/DDBJ whole genome shotgun (WGS) entry which is preliminary data.</text>
</comment>
<evidence type="ECO:0000313" key="2">
    <source>
        <dbReference type="EMBL" id="KAK9069247.1"/>
    </source>
</evidence>
<name>A0AAP0DAI4_9ASTR</name>
<feature type="transmembrane region" description="Helical" evidence="1">
    <location>
        <begin position="431"/>
        <end position="452"/>
    </location>
</feature>